<name>A0A967EZE0_9PROT</name>
<feature type="transmembrane region" description="Helical" evidence="1">
    <location>
        <begin position="21"/>
        <end position="41"/>
    </location>
</feature>
<keyword evidence="2" id="KW-0645">Protease</keyword>
<dbReference type="NCBIfam" id="TIGR02281">
    <property type="entry name" value="clan_AA_DTGA"/>
    <property type="match status" value="1"/>
</dbReference>
<evidence type="ECO:0000313" key="2">
    <source>
        <dbReference type="EMBL" id="NIA70189.1"/>
    </source>
</evidence>
<dbReference type="Gene3D" id="2.40.70.10">
    <property type="entry name" value="Acid Proteases"/>
    <property type="match status" value="1"/>
</dbReference>
<dbReference type="InterPro" id="IPR021109">
    <property type="entry name" value="Peptidase_aspartic_dom_sf"/>
</dbReference>
<dbReference type="InterPro" id="IPR034122">
    <property type="entry name" value="Retropepsin-like_bacterial"/>
</dbReference>
<organism evidence="2 3">
    <name type="scientific">Pelagibius litoralis</name>
    <dbReference type="NCBI Taxonomy" id="374515"/>
    <lineage>
        <taxon>Bacteria</taxon>
        <taxon>Pseudomonadati</taxon>
        <taxon>Pseudomonadota</taxon>
        <taxon>Alphaproteobacteria</taxon>
        <taxon>Rhodospirillales</taxon>
        <taxon>Rhodovibrionaceae</taxon>
        <taxon>Pelagibius</taxon>
    </lineage>
</organism>
<keyword evidence="1" id="KW-1133">Transmembrane helix</keyword>
<accession>A0A967EZE0</accession>
<gene>
    <name evidence="2" type="ORF">HBA54_16400</name>
</gene>
<comment type="caution">
    <text evidence="2">The sequence shown here is derived from an EMBL/GenBank/DDBJ whole genome shotgun (WGS) entry which is preliminary data.</text>
</comment>
<dbReference type="EMBL" id="JAAQPH010000012">
    <property type="protein sequence ID" value="NIA70189.1"/>
    <property type="molecule type" value="Genomic_DNA"/>
</dbReference>
<evidence type="ECO:0000256" key="1">
    <source>
        <dbReference type="SAM" id="Phobius"/>
    </source>
</evidence>
<dbReference type="RefSeq" id="WP_167226536.1">
    <property type="nucleotide sequence ID" value="NZ_JAAQPH010000012.1"/>
</dbReference>
<keyword evidence="2" id="KW-0378">Hydrolase</keyword>
<evidence type="ECO:0000313" key="3">
    <source>
        <dbReference type="Proteomes" id="UP000761264"/>
    </source>
</evidence>
<keyword evidence="3" id="KW-1185">Reference proteome</keyword>
<dbReference type="AlphaFoldDB" id="A0A967EZE0"/>
<dbReference type="Pfam" id="PF13975">
    <property type="entry name" value="gag-asp_proteas"/>
    <property type="match status" value="1"/>
</dbReference>
<protein>
    <submittedName>
        <fullName evidence="2">TIGR02281 family clan AA aspartic protease</fullName>
        <ecNumber evidence="2">3.4.23.-</ecNumber>
    </submittedName>
</protein>
<dbReference type="EC" id="3.4.23.-" evidence="2"/>
<dbReference type="Proteomes" id="UP000761264">
    <property type="component" value="Unassembled WGS sequence"/>
</dbReference>
<proteinExistence type="predicted"/>
<dbReference type="GO" id="GO:0008233">
    <property type="term" value="F:peptidase activity"/>
    <property type="evidence" value="ECO:0007669"/>
    <property type="project" value="UniProtKB-KW"/>
</dbReference>
<keyword evidence="1" id="KW-0812">Transmembrane</keyword>
<dbReference type="InterPro" id="IPR011969">
    <property type="entry name" value="Clan_AA_Asp_peptidase_C"/>
</dbReference>
<keyword evidence="1" id="KW-0472">Membrane</keyword>
<dbReference type="CDD" id="cd05483">
    <property type="entry name" value="retropepsin_like_bacteria"/>
    <property type="match status" value="1"/>
</dbReference>
<reference evidence="2" key="1">
    <citation type="submission" date="2020-03" db="EMBL/GenBank/DDBJ databases">
        <title>Genome of Pelagibius litoralis DSM 21314T.</title>
        <authorList>
            <person name="Wang G."/>
        </authorList>
    </citation>
    <scope>NUCLEOTIDE SEQUENCE</scope>
    <source>
        <strain evidence="2">DSM 21314</strain>
    </source>
</reference>
<dbReference type="SUPFAM" id="SSF50630">
    <property type="entry name" value="Acid proteases"/>
    <property type="match status" value="1"/>
</dbReference>
<sequence>MAEYRKQRIASTGLLGQTLRLATVAIVTGIAVAVLMDRYGAPADPDAPLIRDVTPALIGPGAAYAGTDPGQAGPGPAGGSDIVLKAGAHGHFMVDATVNGEVLRFLIDTGASSIFLTAQDAEKLGWSPNRLTFSERYETVNGEIRAAPIELRSLRIGQMELYDLPASVGEGPGSVSLLGMTFLKQFESYQVRGDTLLLTW</sequence>
<dbReference type="GO" id="GO:0006508">
    <property type="term" value="P:proteolysis"/>
    <property type="evidence" value="ECO:0007669"/>
    <property type="project" value="UniProtKB-KW"/>
</dbReference>